<keyword evidence="4 6" id="KW-1133">Transmembrane helix</keyword>
<dbReference type="InterPro" id="IPR001123">
    <property type="entry name" value="LeuE-type"/>
</dbReference>
<dbReference type="Proteomes" id="UP001267710">
    <property type="component" value="Unassembled WGS sequence"/>
</dbReference>
<feature type="transmembrane region" description="Helical" evidence="6">
    <location>
        <begin position="190"/>
        <end position="208"/>
    </location>
</feature>
<evidence type="ECO:0000256" key="1">
    <source>
        <dbReference type="ARBA" id="ARBA00004651"/>
    </source>
</evidence>
<feature type="transmembrane region" description="Helical" evidence="6">
    <location>
        <begin position="121"/>
        <end position="142"/>
    </location>
</feature>
<dbReference type="Pfam" id="PF01810">
    <property type="entry name" value="LysE"/>
    <property type="match status" value="1"/>
</dbReference>
<dbReference type="PANTHER" id="PTHR30086:SF20">
    <property type="entry name" value="ARGININE EXPORTER PROTEIN ARGO-RELATED"/>
    <property type="match status" value="1"/>
</dbReference>
<dbReference type="RefSeq" id="WP_309831641.1">
    <property type="nucleotide sequence ID" value="NZ_JAVIZX010000001.1"/>
</dbReference>
<comment type="caution">
    <text evidence="7">The sequence shown here is derived from an EMBL/GenBank/DDBJ whole genome shotgun (WGS) entry which is preliminary data.</text>
</comment>
<sequence length="210" mass="22282">MDALLFAPVAVAIALTPGPNNFCGLNNGIRAGVGTAMLATVGRAAAFAIFLTISAVGLGAMLLASEAAFTAVKWIGAAYLFWLGWRAWRSREFGGLELIEGAEPVPSREPVRLRSLVAQEFLLGITNPKAVILFAAVFPQFIDPAQPAARQFLVLGSVYLLAEFVSTAVYATCGRQIRRVIRTQRGVVRLNKATGGFFMGAGGLLLAANR</sequence>
<evidence type="ECO:0000313" key="8">
    <source>
        <dbReference type="Proteomes" id="UP001267710"/>
    </source>
</evidence>
<evidence type="ECO:0000256" key="6">
    <source>
        <dbReference type="SAM" id="Phobius"/>
    </source>
</evidence>
<evidence type="ECO:0000256" key="2">
    <source>
        <dbReference type="ARBA" id="ARBA00022475"/>
    </source>
</evidence>
<evidence type="ECO:0000256" key="5">
    <source>
        <dbReference type="ARBA" id="ARBA00023136"/>
    </source>
</evidence>
<keyword evidence="3 6" id="KW-0812">Transmembrane</keyword>
<dbReference type="EMBL" id="JAVIZX010000001">
    <property type="protein sequence ID" value="MDR6216319.1"/>
    <property type="molecule type" value="Genomic_DNA"/>
</dbReference>
<feature type="transmembrane region" description="Helical" evidence="6">
    <location>
        <begin position="148"/>
        <end position="170"/>
    </location>
</feature>
<evidence type="ECO:0000256" key="3">
    <source>
        <dbReference type="ARBA" id="ARBA00022692"/>
    </source>
</evidence>
<keyword evidence="5 6" id="KW-0472">Membrane</keyword>
<keyword evidence="8" id="KW-1185">Reference proteome</keyword>
<protein>
    <submittedName>
        <fullName evidence="7">Homoserine/homoserine lactone efflux protein</fullName>
    </submittedName>
</protein>
<evidence type="ECO:0000313" key="7">
    <source>
        <dbReference type="EMBL" id="MDR6216319.1"/>
    </source>
</evidence>
<dbReference type="PANTHER" id="PTHR30086">
    <property type="entry name" value="ARGININE EXPORTER PROTEIN ARGO"/>
    <property type="match status" value="1"/>
</dbReference>
<proteinExistence type="predicted"/>
<comment type="subcellular location">
    <subcellularLocation>
        <location evidence="1">Cell membrane</location>
        <topology evidence="1">Multi-pass membrane protein</topology>
    </subcellularLocation>
</comment>
<evidence type="ECO:0000256" key="4">
    <source>
        <dbReference type="ARBA" id="ARBA00022989"/>
    </source>
</evidence>
<name>A0ABU1IGG5_9BURK</name>
<dbReference type="PIRSF" id="PIRSF006324">
    <property type="entry name" value="LeuE"/>
    <property type="match status" value="1"/>
</dbReference>
<gene>
    <name evidence="7" type="ORF">QE399_004008</name>
</gene>
<keyword evidence="2" id="KW-1003">Cell membrane</keyword>
<accession>A0ABU1IGG5</accession>
<organism evidence="7 8">
    <name type="scientific">Paracidovorax wautersii</name>
    <dbReference type="NCBI Taxonomy" id="1177982"/>
    <lineage>
        <taxon>Bacteria</taxon>
        <taxon>Pseudomonadati</taxon>
        <taxon>Pseudomonadota</taxon>
        <taxon>Betaproteobacteria</taxon>
        <taxon>Burkholderiales</taxon>
        <taxon>Comamonadaceae</taxon>
        <taxon>Paracidovorax</taxon>
    </lineage>
</organism>
<reference evidence="7 8" key="1">
    <citation type="submission" date="2023-08" db="EMBL/GenBank/DDBJ databases">
        <title>Functional and genomic diversity of the sorghum phyllosphere microbiome.</title>
        <authorList>
            <person name="Shade A."/>
        </authorList>
    </citation>
    <scope>NUCLEOTIDE SEQUENCE [LARGE SCALE GENOMIC DNA]</scope>
    <source>
        <strain evidence="7 8">SORGH_AS_0335</strain>
    </source>
</reference>